<dbReference type="InterPro" id="IPR003838">
    <property type="entry name" value="ABC3_permease_C"/>
</dbReference>
<name>A0A4R2GM31_9BACT</name>
<dbReference type="InterPro" id="IPR050250">
    <property type="entry name" value="Macrolide_Exporter_MacB"/>
</dbReference>
<dbReference type="AlphaFoldDB" id="A0A4R2GM31"/>
<evidence type="ECO:0000256" key="5">
    <source>
        <dbReference type="ARBA" id="ARBA00023136"/>
    </source>
</evidence>
<evidence type="ECO:0000256" key="6">
    <source>
        <dbReference type="SAM" id="Phobius"/>
    </source>
</evidence>
<protein>
    <submittedName>
        <fullName evidence="9">Putative ABC transport system permease protein</fullName>
    </submittedName>
</protein>
<feature type="transmembrane region" description="Helical" evidence="6">
    <location>
        <begin position="744"/>
        <end position="764"/>
    </location>
</feature>
<dbReference type="Proteomes" id="UP000295221">
    <property type="component" value="Unassembled WGS sequence"/>
</dbReference>
<dbReference type="Pfam" id="PF02687">
    <property type="entry name" value="FtsX"/>
    <property type="match status" value="2"/>
</dbReference>
<dbReference type="OrthoDB" id="905059at2"/>
<feature type="transmembrane region" description="Helical" evidence="6">
    <location>
        <begin position="272"/>
        <end position="294"/>
    </location>
</feature>
<feature type="domain" description="ABC3 transporter permease C-terminal" evidence="7">
    <location>
        <begin position="663"/>
        <end position="774"/>
    </location>
</feature>
<keyword evidence="4 6" id="KW-1133">Transmembrane helix</keyword>
<evidence type="ECO:0000313" key="9">
    <source>
        <dbReference type="EMBL" id="TCO09378.1"/>
    </source>
</evidence>
<keyword evidence="2" id="KW-1003">Cell membrane</keyword>
<keyword evidence="10" id="KW-1185">Reference proteome</keyword>
<feature type="transmembrane region" description="Helical" evidence="6">
    <location>
        <begin position="711"/>
        <end position="732"/>
    </location>
</feature>
<evidence type="ECO:0000259" key="8">
    <source>
        <dbReference type="Pfam" id="PF12704"/>
    </source>
</evidence>
<dbReference type="PANTHER" id="PTHR30572">
    <property type="entry name" value="MEMBRANE COMPONENT OF TRANSPORTER-RELATED"/>
    <property type="match status" value="1"/>
</dbReference>
<dbReference type="PANTHER" id="PTHR30572:SF18">
    <property type="entry name" value="ABC-TYPE MACROLIDE FAMILY EXPORT SYSTEM PERMEASE COMPONENT 2"/>
    <property type="match status" value="1"/>
</dbReference>
<feature type="transmembrane region" description="Helical" evidence="6">
    <location>
        <begin position="367"/>
        <end position="392"/>
    </location>
</feature>
<evidence type="ECO:0000259" key="7">
    <source>
        <dbReference type="Pfam" id="PF02687"/>
    </source>
</evidence>
<feature type="transmembrane region" description="Helical" evidence="6">
    <location>
        <begin position="658"/>
        <end position="680"/>
    </location>
</feature>
<feature type="domain" description="ABC3 transporter permease C-terminal" evidence="7">
    <location>
        <begin position="279"/>
        <end position="396"/>
    </location>
</feature>
<evidence type="ECO:0000256" key="1">
    <source>
        <dbReference type="ARBA" id="ARBA00004651"/>
    </source>
</evidence>
<evidence type="ECO:0000313" key="10">
    <source>
        <dbReference type="Proteomes" id="UP000295221"/>
    </source>
</evidence>
<feature type="domain" description="MacB-like periplasmic core" evidence="8">
    <location>
        <begin position="23"/>
        <end position="229"/>
    </location>
</feature>
<feature type="transmembrane region" description="Helical" evidence="6">
    <location>
        <begin position="15"/>
        <end position="38"/>
    </location>
</feature>
<keyword evidence="3 6" id="KW-0812">Transmembrane</keyword>
<dbReference type="GO" id="GO:0022857">
    <property type="term" value="F:transmembrane transporter activity"/>
    <property type="evidence" value="ECO:0007669"/>
    <property type="project" value="TreeGrafter"/>
</dbReference>
<proteinExistence type="predicted"/>
<dbReference type="InterPro" id="IPR025857">
    <property type="entry name" value="MacB_PCD"/>
</dbReference>
<evidence type="ECO:0000256" key="2">
    <source>
        <dbReference type="ARBA" id="ARBA00022475"/>
    </source>
</evidence>
<dbReference type="Pfam" id="PF12704">
    <property type="entry name" value="MacB_PCD"/>
    <property type="match status" value="1"/>
</dbReference>
<dbReference type="RefSeq" id="WP_132433275.1">
    <property type="nucleotide sequence ID" value="NZ_SLWK01000003.1"/>
</dbReference>
<reference evidence="9 10" key="1">
    <citation type="submission" date="2019-03" db="EMBL/GenBank/DDBJ databases">
        <title>Genomic Encyclopedia of Type Strains, Phase IV (KMG-IV): sequencing the most valuable type-strain genomes for metagenomic binning, comparative biology and taxonomic classification.</title>
        <authorList>
            <person name="Goeker M."/>
        </authorList>
    </citation>
    <scope>NUCLEOTIDE SEQUENCE [LARGE SCALE GENOMIC DNA]</scope>
    <source>
        <strain evidence="9 10">DSM 24179</strain>
    </source>
</reference>
<feature type="transmembrane region" description="Helical" evidence="6">
    <location>
        <begin position="413"/>
        <end position="437"/>
    </location>
</feature>
<keyword evidence="5 6" id="KW-0472">Membrane</keyword>
<comment type="subcellular location">
    <subcellularLocation>
        <location evidence="1">Cell membrane</location>
        <topology evidence="1">Multi-pass membrane protein</topology>
    </subcellularLocation>
</comment>
<dbReference type="EMBL" id="SLWK01000003">
    <property type="protein sequence ID" value="TCO09378.1"/>
    <property type="molecule type" value="Genomic_DNA"/>
</dbReference>
<dbReference type="GO" id="GO:0005886">
    <property type="term" value="C:plasma membrane"/>
    <property type="evidence" value="ECO:0007669"/>
    <property type="project" value="UniProtKB-SubCell"/>
</dbReference>
<gene>
    <name evidence="9" type="ORF">EV194_103291</name>
</gene>
<evidence type="ECO:0000256" key="4">
    <source>
        <dbReference type="ARBA" id="ARBA00022989"/>
    </source>
</evidence>
<feature type="transmembrane region" description="Helical" evidence="6">
    <location>
        <begin position="324"/>
        <end position="347"/>
    </location>
</feature>
<sequence length="781" mass="88487">MSPSQIIRFLKRNPLLVYVNIPGMGIGLTVVLLLLVYINQEMSYDQHFETKNRVLRLYNSVNDQGRITNYGIGLRSSYTDIPLHVPEIESATQIYRGWDVNLEMKNQTFYNLDLLYADPGFFDVFNLNLMRGDKTKALSGSHQIIVTDILAKKIFGTDDCLGEILTIFDEDYTVTGVIRKLPRNTHFNFDMLASMQTENPDEFEGLEFYTYFLINKKADIANVSKSIESINNKLMEPWAKRVDVEVSSRTELLKNIYMHSNVDYDLSEKANYTAIIVMILIALFVLIIAIINYINIYILQGEKRLSEIATRTSLGASKLKLAKLFYTETGIISTLAFMMAIIMAIMVKPLFENLLNTSIDDSAFFSLNNIVLLLSILAFIIVVSGAYPSFYLTRFNLTNALKGKTNNVNRKHIMSSSAVTLQLTISIFLITSFIVILSQVNYLKSIDMGFNPEKVVGFDVFRPSLFRNHESIENELSKLPFITQIGWSAHSMGGGCSGQSIKMYGSNQASRSIDEYKVLPGFAETMQLQIISGRFFNKGIADVDKLIINEAAARLLGLDDPVGKIADMFNQPAEIIGLVRDFPYRNRPGMEIEPLVLNNYGGYPMMLYVRTDRNVTKEMIESIESVLREYDPEYFSNHHLISDLYAEKLQNEKQLIKMVSTGALLASIISFIGLLALSVLKVNRRTKEIGVRKVLGDSEIGILNMLLRETLVLLLLSMIIAFITSYIAMNYWLSGFSDRISLNWSHFLISGFSAAIIMMLSVGWQSWRAARRNPVEALRYE</sequence>
<comment type="caution">
    <text evidence="9">The sequence shown here is derived from an EMBL/GenBank/DDBJ whole genome shotgun (WGS) entry which is preliminary data.</text>
</comment>
<evidence type="ECO:0000256" key="3">
    <source>
        <dbReference type="ARBA" id="ARBA00022692"/>
    </source>
</evidence>
<accession>A0A4R2GM31</accession>
<organism evidence="9 10">
    <name type="scientific">Natronoflexus pectinivorans</name>
    <dbReference type="NCBI Taxonomy" id="682526"/>
    <lineage>
        <taxon>Bacteria</taxon>
        <taxon>Pseudomonadati</taxon>
        <taxon>Bacteroidota</taxon>
        <taxon>Bacteroidia</taxon>
        <taxon>Marinilabiliales</taxon>
        <taxon>Marinilabiliaceae</taxon>
        <taxon>Natronoflexus</taxon>
    </lineage>
</organism>